<name>A0A7Y9KCT0_9ACTN</name>
<feature type="transmembrane region" description="Helical" evidence="1">
    <location>
        <begin position="73"/>
        <end position="94"/>
    </location>
</feature>
<dbReference type="Proteomes" id="UP000591272">
    <property type="component" value="Unassembled WGS sequence"/>
</dbReference>
<gene>
    <name evidence="2" type="ORF">BJ999_002981</name>
</gene>
<dbReference type="RefSeq" id="WP_179833866.1">
    <property type="nucleotide sequence ID" value="NZ_BMRD01000001.1"/>
</dbReference>
<keyword evidence="1" id="KW-1133">Transmembrane helix</keyword>
<feature type="transmembrane region" description="Helical" evidence="1">
    <location>
        <begin position="46"/>
        <end position="66"/>
    </location>
</feature>
<evidence type="ECO:0000313" key="2">
    <source>
        <dbReference type="EMBL" id="NYE12685.1"/>
    </source>
</evidence>
<sequence>MAGYGKRPDWALAALLAVGAPLTGTALIVAQAALVAYGPSTLADNWAGTALLFVMMMAGYALLVFTQLRYENVLVFFGAFLLLVVGASMLAHAVSDQALHERGRTTACTVQKVDRREVTSTDSDGNTTTDVYYDHDLACAEPRVRTMTTGSRVADRGERIQVVYDPRGRLAPRPAGSVGDPGTSLKWGAALFGGGVLLRVLFELDVPPFGPGTGLRLGRLRRRRRRRRRRSVRVRPPSP</sequence>
<dbReference type="AlphaFoldDB" id="A0A7Y9KCT0"/>
<evidence type="ECO:0000256" key="1">
    <source>
        <dbReference type="SAM" id="Phobius"/>
    </source>
</evidence>
<comment type="caution">
    <text evidence="2">The sequence shown here is derived from an EMBL/GenBank/DDBJ whole genome shotgun (WGS) entry which is preliminary data.</text>
</comment>
<accession>A0A7Y9KCT0</accession>
<organism evidence="2 3">
    <name type="scientific">Actinomadura citrea</name>
    <dbReference type="NCBI Taxonomy" id="46158"/>
    <lineage>
        <taxon>Bacteria</taxon>
        <taxon>Bacillati</taxon>
        <taxon>Actinomycetota</taxon>
        <taxon>Actinomycetes</taxon>
        <taxon>Streptosporangiales</taxon>
        <taxon>Thermomonosporaceae</taxon>
        <taxon>Actinomadura</taxon>
    </lineage>
</organism>
<reference evidence="2 3" key="1">
    <citation type="submission" date="2020-07" db="EMBL/GenBank/DDBJ databases">
        <title>Sequencing the genomes of 1000 actinobacteria strains.</title>
        <authorList>
            <person name="Klenk H.-P."/>
        </authorList>
    </citation>
    <scope>NUCLEOTIDE SEQUENCE [LARGE SCALE GENOMIC DNA]</scope>
    <source>
        <strain evidence="2 3">DSM 43461</strain>
    </source>
</reference>
<keyword evidence="1" id="KW-0472">Membrane</keyword>
<dbReference type="EMBL" id="JACCBT010000001">
    <property type="protein sequence ID" value="NYE12685.1"/>
    <property type="molecule type" value="Genomic_DNA"/>
</dbReference>
<keyword evidence="1" id="KW-0812">Transmembrane</keyword>
<evidence type="ECO:0000313" key="3">
    <source>
        <dbReference type="Proteomes" id="UP000591272"/>
    </source>
</evidence>
<evidence type="ECO:0008006" key="4">
    <source>
        <dbReference type="Google" id="ProtNLM"/>
    </source>
</evidence>
<keyword evidence="3" id="KW-1185">Reference proteome</keyword>
<protein>
    <recommendedName>
        <fullName evidence="4">DUF3592 domain-containing protein</fullName>
    </recommendedName>
</protein>
<feature type="transmembrane region" description="Helical" evidence="1">
    <location>
        <begin position="12"/>
        <end position="34"/>
    </location>
</feature>
<proteinExistence type="predicted"/>